<feature type="domain" description="HTH cro/C1-type" evidence="1">
    <location>
        <begin position="10"/>
        <end position="63"/>
    </location>
</feature>
<dbReference type="Pfam" id="PF18768">
    <property type="entry name" value="RNPP_C"/>
    <property type="match status" value="1"/>
</dbReference>
<dbReference type="Gene3D" id="1.25.40.10">
    <property type="entry name" value="Tetratricopeptide repeat domain"/>
    <property type="match status" value="1"/>
</dbReference>
<dbReference type="InterPro" id="IPR001387">
    <property type="entry name" value="Cro/C1-type_HTH"/>
</dbReference>
<dbReference type="PANTHER" id="PTHR37038:SF14">
    <property type="entry name" value="TRANSCRIPTIONAL ACTIVATOR"/>
    <property type="match status" value="1"/>
</dbReference>
<gene>
    <name evidence="2" type="ORF">DWX93_10600</name>
</gene>
<accession>A0A395VAT4</accession>
<dbReference type="Proteomes" id="UP000266172">
    <property type="component" value="Unassembled WGS sequence"/>
</dbReference>
<dbReference type="GO" id="GO:0003677">
    <property type="term" value="F:DNA binding"/>
    <property type="evidence" value="ECO:0007669"/>
    <property type="project" value="InterPro"/>
</dbReference>
<sequence>MATYVIGDYIREIRLRKGYTQEDVSFGICTSATLSRIENGAQTPGRYILDKLMERLGMENSVFNIFVSKEEMELYECVQEMVRNIADGNFEELEKQIQKVEGLTKKTSHLERQYLYFAKAELMWNKGAEPDQIMEMLMKAIHVTLPQFDGVTPMKENLLTFDEIMIINAIARKYARENNIEEALKLEYLLKDYMEEQMMDSKQKTAKYPVILYNLSNWLARVQRYIEINDIAEEGVEFCIKYGNLVILPRLLFNKACALAELGQKGEAVKYFRQSVVLFETMKQNERACRAADYCKNNYGIEF</sequence>
<protein>
    <submittedName>
        <fullName evidence="2">XRE family transcriptional regulator</fullName>
    </submittedName>
</protein>
<dbReference type="InterPro" id="IPR011990">
    <property type="entry name" value="TPR-like_helical_dom_sf"/>
</dbReference>
<dbReference type="InterPro" id="IPR041315">
    <property type="entry name" value="PlcR_TPR"/>
</dbReference>
<dbReference type="AlphaFoldDB" id="A0A395VAT4"/>
<dbReference type="PROSITE" id="PS50943">
    <property type="entry name" value="HTH_CROC1"/>
    <property type="match status" value="1"/>
</dbReference>
<organism evidence="2 3">
    <name type="scientific">Roseburia hominis</name>
    <dbReference type="NCBI Taxonomy" id="301301"/>
    <lineage>
        <taxon>Bacteria</taxon>
        <taxon>Bacillati</taxon>
        <taxon>Bacillota</taxon>
        <taxon>Clostridia</taxon>
        <taxon>Lachnospirales</taxon>
        <taxon>Lachnospiraceae</taxon>
        <taxon>Roseburia</taxon>
    </lineage>
</organism>
<evidence type="ECO:0000313" key="3">
    <source>
        <dbReference type="Proteomes" id="UP000266172"/>
    </source>
</evidence>
<dbReference type="RefSeq" id="WP_118097618.1">
    <property type="nucleotide sequence ID" value="NZ_QRVL01000008.1"/>
</dbReference>
<name>A0A395VAT4_9FIRM</name>
<dbReference type="Pfam" id="PF01381">
    <property type="entry name" value="HTH_3"/>
    <property type="match status" value="1"/>
</dbReference>
<dbReference type="InterPro" id="IPR010982">
    <property type="entry name" value="Lambda_DNA-bd_dom_sf"/>
</dbReference>
<evidence type="ECO:0000259" key="1">
    <source>
        <dbReference type="PROSITE" id="PS50943"/>
    </source>
</evidence>
<dbReference type="SUPFAM" id="SSF48452">
    <property type="entry name" value="TPR-like"/>
    <property type="match status" value="1"/>
</dbReference>
<evidence type="ECO:0000313" key="2">
    <source>
        <dbReference type="EMBL" id="RGS39666.1"/>
    </source>
</evidence>
<dbReference type="SUPFAM" id="SSF47413">
    <property type="entry name" value="lambda repressor-like DNA-binding domains"/>
    <property type="match status" value="1"/>
</dbReference>
<dbReference type="PANTHER" id="PTHR37038">
    <property type="entry name" value="TRANSCRIPTIONAL REGULATOR-RELATED"/>
    <property type="match status" value="1"/>
</dbReference>
<dbReference type="SMART" id="SM00530">
    <property type="entry name" value="HTH_XRE"/>
    <property type="match status" value="1"/>
</dbReference>
<reference evidence="2 3" key="1">
    <citation type="submission" date="2018-08" db="EMBL/GenBank/DDBJ databases">
        <title>A genome reference for cultivated species of the human gut microbiota.</title>
        <authorList>
            <person name="Zou Y."/>
            <person name="Xue W."/>
            <person name="Luo G."/>
        </authorList>
    </citation>
    <scope>NUCLEOTIDE SEQUENCE [LARGE SCALE GENOMIC DNA]</scope>
    <source>
        <strain evidence="2 3">AF22-12AC</strain>
    </source>
</reference>
<comment type="caution">
    <text evidence="2">The sequence shown here is derived from an EMBL/GenBank/DDBJ whole genome shotgun (WGS) entry which is preliminary data.</text>
</comment>
<dbReference type="EMBL" id="QRVL01000008">
    <property type="protein sequence ID" value="RGS39666.1"/>
    <property type="molecule type" value="Genomic_DNA"/>
</dbReference>
<dbReference type="CDD" id="cd00093">
    <property type="entry name" value="HTH_XRE"/>
    <property type="match status" value="1"/>
</dbReference>
<proteinExistence type="predicted"/>
<dbReference type="InterPro" id="IPR053163">
    <property type="entry name" value="HTH-type_regulator_Rgg"/>
</dbReference>